<keyword evidence="6" id="KW-1185">Reference proteome</keyword>
<dbReference type="Gene3D" id="1.25.40.20">
    <property type="entry name" value="Ankyrin repeat-containing domain"/>
    <property type="match status" value="1"/>
</dbReference>
<keyword evidence="2" id="KW-0040">ANK repeat</keyword>
<sequence length="1224" mass="136935">MQTIEIPHSIIFVHGLQGHPYTTWTHFAPEVSANEARQKTKTRSHRKILTFIGRTTSSSVKSSTNEEAEIVPSSNTIRPNVFWPRDLLPSSEMCSGSRILTWGYESTVAAHIGTVANKGTIFSHAKDLLFALRRNRVQDRPLIFVAHSLGGILVKEALSLSDTSDQDDIREIVASTSAVIFLGTPHRGGGHYANVGEVARSVASLFLIDTNSALLDSLGLRTTDLERCQFSFSRIWRRYGFMVKTFQEGHAMTGLNVPGSFLNKTVVPHNSSLLGDDREDAETLQANHREMTKFTSEADDNYIKVCGELERICKIVKERAQETIQRSLGFPNMNRRYQMIETPVHQTCLWLSTSENYQGWIERKQIASHQGFLWIKGKPGSGKSTLMKHAFEGVHTTTKTVKASFFFNGRGDRLEKCTSGFLRSLACQLLPHFPKAFRLMKSRFEEKIDFDTELTWHDGELKSFLNHALASSDSRLSSARIFIFVDGLDECDNGEGRNLIIYLRDLADRAYLVGTQLFLCVSSRTALTISISSYLEILSEQENSDDIRRYIHKRLSVFRTEQKATSQREVWQQLENKILDKASGIFLWVELTINQLISDWDTGKSAQYLIDQVNEVPTQIQDVYRKLLSENPTQEATRFFQWLVFSARPLQLSEWKHVFAFVYHPEKVAMWENSPEFVEDEEQLEKQITSMSCGLVEVQDNRPALNENDELGEDDDSLGGSAGSFTTGKVVQFIHDSVRTFFLEEDGFTIVSPQRRAMDSGRGHVFIMDCCLSYADIPELQYLIGARQAVGDMIQQRQRERLTSMKAPFLDSKGSPTKQQTLDAYSHVSADGPKGLSIDRGRRNSVASFGSAASSNPGSQPISRTGSIRAASVHSAHSQIGIQPITPVKTHLTLTDSPLMLLRRRGSSTSGKTTLSAFEEASAQTRIPPESKFKHQIPDRNSASDLPQSDATGSAIKRSSLVESYLKSIEPNDNQGSPQILSRRSTAGKTISTISSLSKMSMALSSLPPLLQYITEMFDIHAKLADIEGANPNHIVDRLLQSKLWDKWCPLREDIEPGTTLLYFAAEKNLISWVKRIVMSSNQLDEPGGRLGYPTIVAANQGNTEVLHRLLAAGAQLDSRDYYGRTVFHHAVLFSDLSVIDTIIYSPRVNFLKQLRSSEYAAFINSRDMYGQTPLHLAAFQAGVSVVEALLHYGADNQSTDNAGRTPVGVASDDDVREAILRWN</sequence>
<dbReference type="PANTHER" id="PTHR10039">
    <property type="entry name" value="AMELOGENIN"/>
    <property type="match status" value="1"/>
</dbReference>
<evidence type="ECO:0000256" key="1">
    <source>
        <dbReference type="ARBA" id="ARBA00022737"/>
    </source>
</evidence>
<dbReference type="AlphaFoldDB" id="W3X8A9"/>
<evidence type="ECO:0000256" key="3">
    <source>
        <dbReference type="SAM" id="MobiDB-lite"/>
    </source>
</evidence>
<feature type="repeat" description="ANK" evidence="2">
    <location>
        <begin position="1170"/>
        <end position="1202"/>
    </location>
</feature>
<dbReference type="Gene3D" id="3.40.50.300">
    <property type="entry name" value="P-loop containing nucleotide triphosphate hydrolases"/>
    <property type="match status" value="1"/>
</dbReference>
<accession>W3X8A9</accession>
<dbReference type="EMBL" id="KI912112">
    <property type="protein sequence ID" value="ETS81647.1"/>
    <property type="molecule type" value="Genomic_DNA"/>
</dbReference>
<dbReference type="SMART" id="SM00248">
    <property type="entry name" value="ANK"/>
    <property type="match status" value="3"/>
</dbReference>
<dbReference type="PANTHER" id="PTHR10039:SF5">
    <property type="entry name" value="NACHT DOMAIN-CONTAINING PROTEIN"/>
    <property type="match status" value="1"/>
</dbReference>
<dbReference type="SUPFAM" id="SSF52540">
    <property type="entry name" value="P-loop containing nucleoside triphosphate hydrolases"/>
    <property type="match status" value="1"/>
</dbReference>
<dbReference type="GeneID" id="19271662"/>
<feature type="region of interest" description="Disordered" evidence="3">
    <location>
        <begin position="847"/>
        <end position="870"/>
    </location>
</feature>
<evidence type="ECO:0000259" key="4">
    <source>
        <dbReference type="Pfam" id="PF24883"/>
    </source>
</evidence>
<dbReference type="Proteomes" id="UP000030651">
    <property type="component" value="Unassembled WGS sequence"/>
</dbReference>
<dbReference type="InterPro" id="IPR036770">
    <property type="entry name" value="Ankyrin_rpt-contain_sf"/>
</dbReference>
<proteinExistence type="predicted"/>
<feature type="compositionally biased region" description="Polar residues" evidence="3">
    <location>
        <begin position="847"/>
        <end position="866"/>
    </location>
</feature>
<dbReference type="OMA" id="MERNNAG"/>
<protein>
    <recommendedName>
        <fullName evidence="4">Nephrocystin 3-like N-terminal domain-containing protein</fullName>
    </recommendedName>
</protein>
<dbReference type="InterPro" id="IPR027417">
    <property type="entry name" value="P-loop_NTPase"/>
</dbReference>
<dbReference type="Pfam" id="PF12796">
    <property type="entry name" value="Ank_2"/>
    <property type="match status" value="1"/>
</dbReference>
<dbReference type="InterPro" id="IPR002110">
    <property type="entry name" value="Ankyrin_rpt"/>
</dbReference>
<dbReference type="InterPro" id="IPR029058">
    <property type="entry name" value="AB_hydrolase_fold"/>
</dbReference>
<feature type="compositionally biased region" description="Polar residues" evidence="3">
    <location>
        <begin position="907"/>
        <end position="916"/>
    </location>
</feature>
<dbReference type="HOGENOM" id="CLU_000288_34_1_1"/>
<gene>
    <name evidence="5" type="ORF">PFICI_06649</name>
</gene>
<organism evidence="5 6">
    <name type="scientific">Pestalotiopsis fici (strain W106-1 / CGMCC3.15140)</name>
    <dbReference type="NCBI Taxonomy" id="1229662"/>
    <lineage>
        <taxon>Eukaryota</taxon>
        <taxon>Fungi</taxon>
        <taxon>Dikarya</taxon>
        <taxon>Ascomycota</taxon>
        <taxon>Pezizomycotina</taxon>
        <taxon>Sordariomycetes</taxon>
        <taxon>Xylariomycetidae</taxon>
        <taxon>Amphisphaeriales</taxon>
        <taxon>Sporocadaceae</taxon>
        <taxon>Pestalotiopsis</taxon>
    </lineage>
</organism>
<reference evidence="6" key="1">
    <citation type="journal article" date="2015" name="BMC Genomics">
        <title>Genomic and transcriptomic analysis of the endophytic fungus Pestalotiopsis fici reveals its lifestyle and high potential for synthesis of natural products.</title>
        <authorList>
            <person name="Wang X."/>
            <person name="Zhang X."/>
            <person name="Liu L."/>
            <person name="Xiang M."/>
            <person name="Wang W."/>
            <person name="Sun X."/>
            <person name="Che Y."/>
            <person name="Guo L."/>
            <person name="Liu G."/>
            <person name="Guo L."/>
            <person name="Wang C."/>
            <person name="Yin W.B."/>
            <person name="Stadler M."/>
            <person name="Zhang X."/>
            <person name="Liu X."/>
        </authorList>
    </citation>
    <scope>NUCLEOTIDE SEQUENCE [LARGE SCALE GENOMIC DNA]</scope>
    <source>
        <strain evidence="6">W106-1 / CGMCC3.15140</strain>
    </source>
</reference>
<dbReference type="OrthoDB" id="7464126at2759"/>
<feature type="compositionally biased region" description="Polar residues" evidence="3">
    <location>
        <begin position="939"/>
        <end position="952"/>
    </location>
</feature>
<evidence type="ECO:0000313" key="5">
    <source>
        <dbReference type="EMBL" id="ETS81647.1"/>
    </source>
</evidence>
<dbReference type="RefSeq" id="XP_007833421.1">
    <property type="nucleotide sequence ID" value="XM_007835230.1"/>
</dbReference>
<evidence type="ECO:0000313" key="6">
    <source>
        <dbReference type="Proteomes" id="UP000030651"/>
    </source>
</evidence>
<keyword evidence="1" id="KW-0677">Repeat</keyword>
<dbReference type="Pfam" id="PF24883">
    <property type="entry name" value="NPHP3_N"/>
    <property type="match status" value="1"/>
</dbReference>
<dbReference type="eggNOG" id="KOG4177">
    <property type="taxonomic scope" value="Eukaryota"/>
</dbReference>
<feature type="region of interest" description="Disordered" evidence="3">
    <location>
        <begin position="906"/>
        <end position="953"/>
    </location>
</feature>
<dbReference type="eggNOG" id="KOG2029">
    <property type="taxonomic scope" value="Eukaryota"/>
</dbReference>
<evidence type="ECO:0000256" key="2">
    <source>
        <dbReference type="PROSITE-ProRule" id="PRU00023"/>
    </source>
</evidence>
<dbReference type="PROSITE" id="PS50297">
    <property type="entry name" value="ANK_REP_REGION"/>
    <property type="match status" value="1"/>
</dbReference>
<dbReference type="SUPFAM" id="SSF48403">
    <property type="entry name" value="Ankyrin repeat"/>
    <property type="match status" value="1"/>
</dbReference>
<dbReference type="InParanoid" id="W3X8A9"/>
<dbReference type="InterPro" id="IPR056884">
    <property type="entry name" value="NPHP3-like_N"/>
</dbReference>
<feature type="compositionally biased region" description="Basic and acidic residues" evidence="3">
    <location>
        <begin position="929"/>
        <end position="938"/>
    </location>
</feature>
<dbReference type="SUPFAM" id="SSF53474">
    <property type="entry name" value="alpha/beta-Hydrolases"/>
    <property type="match status" value="1"/>
</dbReference>
<dbReference type="KEGG" id="pfy:PFICI_06649"/>
<feature type="domain" description="Nephrocystin 3-like N-terminal" evidence="4">
    <location>
        <begin position="346"/>
        <end position="524"/>
    </location>
</feature>
<dbReference type="Gene3D" id="3.40.50.1820">
    <property type="entry name" value="alpha/beta hydrolase"/>
    <property type="match status" value="1"/>
</dbReference>
<name>W3X8A9_PESFW</name>
<dbReference type="PROSITE" id="PS50088">
    <property type="entry name" value="ANK_REPEAT"/>
    <property type="match status" value="1"/>
</dbReference>